<comment type="caution">
    <text evidence="5">The sequence shown here is derived from an EMBL/GenBank/DDBJ whole genome shotgun (WGS) entry which is preliminary data.</text>
</comment>
<dbReference type="SMART" id="SM01110">
    <property type="entry name" value="Cutinase"/>
    <property type="match status" value="1"/>
</dbReference>
<dbReference type="PANTHER" id="PTHR33630:SF13">
    <property type="entry name" value="ACETYLXYLAN ESTERASE"/>
    <property type="match status" value="1"/>
</dbReference>
<feature type="chain" id="PRO_5046028266" evidence="4">
    <location>
        <begin position="19"/>
        <end position="322"/>
    </location>
</feature>
<accession>A0ABR4PEH3</accession>
<sequence length="322" mass="32970">MLSLPATLVFFPFALVAAAGIGARDAITTPTTCSAVHIFVARGFDEEYPGRQSVLVDAVCDDLSSCDYEDIVWVTSMEYGFCDAVSVGTANGLSQITKYNEQCPDAALVLTGYSQGAHVVGDMLGGGNGTFFDGCVQKSNDGLDPSTAPGNKIVAALAFGDDRHTANQSYNVESGSALQGFFPRSAIELEPLEKYAGVLRSYCAAGDPICANGDVVAEHLNYFEKYTDDAAAWVKKMVSQNATALSTTPSSSSSASASSSSQTSTADSSAQETASSVSASSTSSSTATGTAASASSTSTNGASLAMYSMSAVGIAFVAVLGF</sequence>
<dbReference type="Gene3D" id="3.40.50.1820">
    <property type="entry name" value="alpha/beta hydrolase"/>
    <property type="match status" value="1"/>
</dbReference>
<protein>
    <submittedName>
        <fullName evidence="5">Acetylxylan esterase 6</fullName>
    </submittedName>
</protein>
<dbReference type="InterPro" id="IPR000675">
    <property type="entry name" value="Cutinase/axe"/>
</dbReference>
<dbReference type="SUPFAM" id="SSF53474">
    <property type="entry name" value="alpha/beta-Hydrolases"/>
    <property type="match status" value="1"/>
</dbReference>
<keyword evidence="2" id="KW-1015">Disulfide bond</keyword>
<dbReference type="Proteomes" id="UP001629113">
    <property type="component" value="Unassembled WGS sequence"/>
</dbReference>
<feature type="region of interest" description="Disordered" evidence="3">
    <location>
        <begin position="245"/>
        <end position="297"/>
    </location>
</feature>
<gene>
    <name evidence="5" type="ORF">PVAG01_05853</name>
</gene>
<dbReference type="EMBL" id="JBFCZG010000005">
    <property type="protein sequence ID" value="KAL3421697.1"/>
    <property type="molecule type" value="Genomic_DNA"/>
</dbReference>
<dbReference type="Pfam" id="PF01083">
    <property type="entry name" value="Cutinase"/>
    <property type="match status" value="1"/>
</dbReference>
<keyword evidence="4" id="KW-0732">Signal</keyword>
<evidence type="ECO:0000256" key="3">
    <source>
        <dbReference type="SAM" id="MobiDB-lite"/>
    </source>
</evidence>
<proteinExistence type="predicted"/>
<name>A0ABR4PEH3_9HELO</name>
<evidence type="ECO:0000313" key="5">
    <source>
        <dbReference type="EMBL" id="KAL3421697.1"/>
    </source>
</evidence>
<feature type="signal peptide" evidence="4">
    <location>
        <begin position="1"/>
        <end position="18"/>
    </location>
</feature>
<keyword evidence="1" id="KW-0378">Hydrolase</keyword>
<organism evidence="5 6">
    <name type="scientific">Phlyctema vagabunda</name>
    <dbReference type="NCBI Taxonomy" id="108571"/>
    <lineage>
        <taxon>Eukaryota</taxon>
        <taxon>Fungi</taxon>
        <taxon>Dikarya</taxon>
        <taxon>Ascomycota</taxon>
        <taxon>Pezizomycotina</taxon>
        <taxon>Leotiomycetes</taxon>
        <taxon>Helotiales</taxon>
        <taxon>Dermateaceae</taxon>
        <taxon>Phlyctema</taxon>
    </lineage>
</organism>
<evidence type="ECO:0000256" key="2">
    <source>
        <dbReference type="ARBA" id="ARBA00023157"/>
    </source>
</evidence>
<reference evidence="5 6" key="1">
    <citation type="submission" date="2024-06" db="EMBL/GenBank/DDBJ databases">
        <title>Complete genome of Phlyctema vagabunda strain 19-DSS-EL-015.</title>
        <authorList>
            <person name="Fiorenzani C."/>
        </authorList>
    </citation>
    <scope>NUCLEOTIDE SEQUENCE [LARGE SCALE GENOMIC DNA]</scope>
    <source>
        <strain evidence="5 6">19-DSS-EL-015</strain>
    </source>
</reference>
<evidence type="ECO:0000313" key="6">
    <source>
        <dbReference type="Proteomes" id="UP001629113"/>
    </source>
</evidence>
<evidence type="ECO:0000256" key="1">
    <source>
        <dbReference type="ARBA" id="ARBA00022801"/>
    </source>
</evidence>
<dbReference type="PANTHER" id="PTHR33630">
    <property type="entry name" value="CUTINASE RV1984C-RELATED-RELATED"/>
    <property type="match status" value="1"/>
</dbReference>
<dbReference type="InterPro" id="IPR029058">
    <property type="entry name" value="AB_hydrolase_fold"/>
</dbReference>
<keyword evidence="6" id="KW-1185">Reference proteome</keyword>
<evidence type="ECO:0000256" key="4">
    <source>
        <dbReference type="SAM" id="SignalP"/>
    </source>
</evidence>